<name>A0A162MF85_9BACL</name>
<protein>
    <submittedName>
        <fullName evidence="1">Uncharacterized protein</fullName>
    </submittedName>
</protein>
<sequence length="94" mass="10912">MVLIWLLNVLDMLIVKKNMAETLGEHFVAQVKAIHSTEITNIKVYARHNIEKTELRIEEEMLEIEVIKFPRCLNIESCLYYATQTAAILMSCLM</sequence>
<dbReference type="EMBL" id="LVJI01000002">
    <property type="protein sequence ID" value="OAB48005.1"/>
    <property type="molecule type" value="Genomic_DNA"/>
</dbReference>
<evidence type="ECO:0000313" key="2">
    <source>
        <dbReference type="Proteomes" id="UP000077355"/>
    </source>
</evidence>
<dbReference type="Proteomes" id="UP000077355">
    <property type="component" value="Unassembled WGS sequence"/>
</dbReference>
<comment type="caution">
    <text evidence="1">The sequence shown here is derived from an EMBL/GenBank/DDBJ whole genome shotgun (WGS) entry which is preliminary data.</text>
</comment>
<gene>
    <name evidence="1" type="ORF">PBAT_03790</name>
</gene>
<dbReference type="AlphaFoldDB" id="A0A162MF85"/>
<organism evidence="1 2">
    <name type="scientific">Paenibacillus antarcticus</name>
    <dbReference type="NCBI Taxonomy" id="253703"/>
    <lineage>
        <taxon>Bacteria</taxon>
        <taxon>Bacillati</taxon>
        <taxon>Bacillota</taxon>
        <taxon>Bacilli</taxon>
        <taxon>Bacillales</taxon>
        <taxon>Paenibacillaceae</taxon>
        <taxon>Paenibacillus</taxon>
    </lineage>
</organism>
<proteinExistence type="predicted"/>
<accession>A0A162MF85</accession>
<keyword evidence="2" id="KW-1185">Reference proteome</keyword>
<reference evidence="1 2" key="1">
    <citation type="submission" date="2016-03" db="EMBL/GenBank/DDBJ databases">
        <title>Draft genome sequence of Paenibacillus antarcticus CECT 5836.</title>
        <authorList>
            <person name="Shin S.-K."/>
            <person name="Yi H."/>
        </authorList>
    </citation>
    <scope>NUCLEOTIDE SEQUENCE [LARGE SCALE GENOMIC DNA]</scope>
    <source>
        <strain evidence="1 2">CECT 5836</strain>
    </source>
</reference>
<evidence type="ECO:0000313" key="1">
    <source>
        <dbReference type="EMBL" id="OAB48005.1"/>
    </source>
</evidence>